<dbReference type="EMBL" id="NBXA01000023">
    <property type="protein sequence ID" value="RFA11441.1"/>
    <property type="molecule type" value="Genomic_DNA"/>
</dbReference>
<keyword evidence="1" id="KW-0175">Coiled coil</keyword>
<proteinExistence type="predicted"/>
<feature type="coiled-coil region" evidence="1">
    <location>
        <begin position="91"/>
        <end position="118"/>
    </location>
</feature>
<dbReference type="AlphaFoldDB" id="A0A3E0VNZ7"/>
<protein>
    <submittedName>
        <fullName evidence="2">Uncharacterized protein</fullName>
    </submittedName>
</protein>
<comment type="caution">
    <text evidence="2">The sequence shown here is derived from an EMBL/GenBank/DDBJ whole genome shotgun (WGS) entry which is preliminary data.</text>
</comment>
<evidence type="ECO:0000313" key="3">
    <source>
        <dbReference type="Proteomes" id="UP000256709"/>
    </source>
</evidence>
<sequence>MSRSLRDLSVTHITVDGTDLETSEGVFQDVICDRAGLGSFADWILVLRFVTFYMDDRRALIWDRSAQRQLLRPLFLSIENARQWTSQERSILELDSRRRNLNVALNREERAIAEESESAQTPDELRAAISSLQTMLADDGVSREELEGDQAALAELLAKRRLEALRLELALDTAKRRFEHAKLASLAARFPEHEQSAQYVFGSFLATGNCFLCGHQSPELRLAMEDRVAHHNCAFCGNVVEPFVADNVSDISDARAYSTEAEYANASAEYEVSKASAADVQSRLDGLRLKLAELDARATSSESHLRQLISRLPRAERGGAEAESGLATLRARVRSMNADLSEQAAVFRSFVDEQRTFIYQQASELESTFGRYSHEFLFERAQLSRTEREEKLGQSAFKVSFPAYELELANSGSVKNSV</sequence>
<name>A0A3E0VNZ7_9MICO</name>
<evidence type="ECO:0000256" key="1">
    <source>
        <dbReference type="SAM" id="Coils"/>
    </source>
</evidence>
<organism evidence="2 3">
    <name type="scientific">Subtercola boreus</name>
    <dbReference type="NCBI Taxonomy" id="120213"/>
    <lineage>
        <taxon>Bacteria</taxon>
        <taxon>Bacillati</taxon>
        <taxon>Actinomycetota</taxon>
        <taxon>Actinomycetes</taxon>
        <taxon>Micrococcales</taxon>
        <taxon>Microbacteriaceae</taxon>
        <taxon>Subtercola</taxon>
    </lineage>
</organism>
<dbReference type="Proteomes" id="UP000256709">
    <property type="component" value="Unassembled WGS sequence"/>
</dbReference>
<gene>
    <name evidence="2" type="ORF">B7R21_12035</name>
</gene>
<accession>A0A3E0VNZ7</accession>
<reference evidence="2 3" key="1">
    <citation type="submission" date="2017-04" db="EMBL/GenBank/DDBJ databases">
        <title>Comparative genome analysis of Subtercola boreus.</title>
        <authorList>
            <person name="Cho Y.-J."/>
            <person name="Cho A."/>
            <person name="Kim O.-S."/>
            <person name="Lee J.-I."/>
        </authorList>
    </citation>
    <scope>NUCLEOTIDE SEQUENCE [LARGE SCALE GENOMIC DNA]</scope>
    <source>
        <strain evidence="2 3">P27444</strain>
    </source>
</reference>
<evidence type="ECO:0000313" key="2">
    <source>
        <dbReference type="EMBL" id="RFA11441.1"/>
    </source>
</evidence>